<organism evidence="3 4">
    <name type="scientific">Staphylococcus pasteuri_A</name>
    <dbReference type="NCBI Taxonomy" id="3062664"/>
    <lineage>
        <taxon>Bacteria</taxon>
        <taxon>Bacillati</taxon>
        <taxon>Bacillota</taxon>
        <taxon>Bacilli</taxon>
        <taxon>Bacillales</taxon>
        <taxon>Staphylococcaceae</taxon>
        <taxon>Staphylococcus</taxon>
    </lineage>
</organism>
<dbReference type="Pfam" id="PF07883">
    <property type="entry name" value="Cupin_2"/>
    <property type="match status" value="1"/>
</dbReference>
<evidence type="ECO:0000313" key="4">
    <source>
        <dbReference type="Proteomes" id="UP001170310"/>
    </source>
</evidence>
<dbReference type="PANTHER" id="PTHR46797:SF2">
    <property type="entry name" value="TRANSCRIPTIONAL REGULATOR"/>
    <property type="match status" value="1"/>
</dbReference>
<dbReference type="Gene3D" id="2.60.120.10">
    <property type="entry name" value="Jelly Rolls"/>
    <property type="match status" value="1"/>
</dbReference>
<feature type="domain" description="HTH cro/C1-type" evidence="2">
    <location>
        <begin position="7"/>
        <end position="61"/>
    </location>
</feature>
<comment type="caution">
    <text evidence="3">The sequence shown here is derived from an EMBL/GenBank/DDBJ whole genome shotgun (WGS) entry which is preliminary data.</text>
</comment>
<dbReference type="GO" id="GO:0005829">
    <property type="term" value="C:cytosol"/>
    <property type="evidence" value="ECO:0007669"/>
    <property type="project" value="TreeGrafter"/>
</dbReference>
<dbReference type="PROSITE" id="PS50943">
    <property type="entry name" value="HTH_CROC1"/>
    <property type="match status" value="1"/>
</dbReference>
<dbReference type="SUPFAM" id="SSF47413">
    <property type="entry name" value="lambda repressor-like DNA-binding domains"/>
    <property type="match status" value="1"/>
</dbReference>
<dbReference type="InterPro" id="IPR010982">
    <property type="entry name" value="Lambda_DNA-bd_dom_sf"/>
</dbReference>
<reference evidence="3" key="1">
    <citation type="submission" date="2023-07" db="EMBL/GenBank/DDBJ databases">
        <title>Genome content predicts the carbon catabolic preferences of heterotrophic bacteria.</title>
        <authorList>
            <person name="Gralka M."/>
        </authorList>
    </citation>
    <scope>NUCLEOTIDE SEQUENCE</scope>
    <source>
        <strain evidence="3">E2R20</strain>
    </source>
</reference>
<dbReference type="CDD" id="cd00093">
    <property type="entry name" value="HTH_XRE"/>
    <property type="match status" value="1"/>
</dbReference>
<dbReference type="Proteomes" id="UP001170310">
    <property type="component" value="Unassembled WGS sequence"/>
</dbReference>
<dbReference type="AlphaFoldDB" id="A0AAW7YSM3"/>
<gene>
    <name evidence="3" type="ORF">Q4528_07945</name>
</gene>
<evidence type="ECO:0000259" key="2">
    <source>
        <dbReference type="PROSITE" id="PS50943"/>
    </source>
</evidence>
<dbReference type="InterPro" id="IPR011051">
    <property type="entry name" value="RmlC_Cupin_sf"/>
</dbReference>
<dbReference type="InterPro" id="IPR013096">
    <property type="entry name" value="Cupin_2"/>
</dbReference>
<sequence>MDIGYKLKNLRKIKNLTQEELAERTDLSKGYISQIESQNASPSMETFLSILEVLGTSASDFFKESEQQKVIYKKEDQVIYDEYDRGYILNWLVTKSNEFEMEPLLLTLKPGASYKTFNPSESDTFIYCLQGQVTLQLGNTCYHANKEDVFYFKANDDHRLFNESHEEVKILIVATASYL</sequence>
<evidence type="ECO:0000313" key="3">
    <source>
        <dbReference type="EMBL" id="MDO6574089.1"/>
    </source>
</evidence>
<dbReference type="Gene3D" id="1.10.260.40">
    <property type="entry name" value="lambda repressor-like DNA-binding domains"/>
    <property type="match status" value="1"/>
</dbReference>
<dbReference type="CDD" id="cd02209">
    <property type="entry name" value="cupin_XRE_C"/>
    <property type="match status" value="1"/>
</dbReference>
<evidence type="ECO:0000256" key="1">
    <source>
        <dbReference type="ARBA" id="ARBA00023125"/>
    </source>
</evidence>
<keyword evidence="4" id="KW-1185">Reference proteome</keyword>
<keyword evidence="1" id="KW-0238">DNA-binding</keyword>
<dbReference type="EMBL" id="JAUOQO010000006">
    <property type="protein sequence ID" value="MDO6574089.1"/>
    <property type="molecule type" value="Genomic_DNA"/>
</dbReference>
<dbReference type="InterPro" id="IPR014710">
    <property type="entry name" value="RmlC-like_jellyroll"/>
</dbReference>
<dbReference type="SMART" id="SM00530">
    <property type="entry name" value="HTH_XRE"/>
    <property type="match status" value="1"/>
</dbReference>
<protein>
    <submittedName>
        <fullName evidence="3">XRE family transcriptional regulator</fullName>
    </submittedName>
</protein>
<name>A0AAW7YSM3_9STAP</name>
<dbReference type="GO" id="GO:0003700">
    <property type="term" value="F:DNA-binding transcription factor activity"/>
    <property type="evidence" value="ECO:0007669"/>
    <property type="project" value="TreeGrafter"/>
</dbReference>
<accession>A0AAW7YSM3</accession>
<proteinExistence type="predicted"/>
<dbReference type="SUPFAM" id="SSF51182">
    <property type="entry name" value="RmlC-like cupins"/>
    <property type="match status" value="1"/>
</dbReference>
<dbReference type="RefSeq" id="WP_046466552.1">
    <property type="nucleotide sequence ID" value="NZ_JAUOQO010000006.1"/>
</dbReference>
<dbReference type="PANTHER" id="PTHR46797">
    <property type="entry name" value="HTH-TYPE TRANSCRIPTIONAL REGULATOR"/>
    <property type="match status" value="1"/>
</dbReference>
<dbReference type="GO" id="GO:0003677">
    <property type="term" value="F:DNA binding"/>
    <property type="evidence" value="ECO:0007669"/>
    <property type="project" value="UniProtKB-KW"/>
</dbReference>
<dbReference type="InterPro" id="IPR001387">
    <property type="entry name" value="Cro/C1-type_HTH"/>
</dbReference>
<dbReference type="Pfam" id="PF01381">
    <property type="entry name" value="HTH_3"/>
    <property type="match status" value="1"/>
</dbReference>
<dbReference type="InterPro" id="IPR050807">
    <property type="entry name" value="TransReg_Diox_bact_type"/>
</dbReference>